<keyword evidence="14" id="KW-1185">Reference proteome</keyword>
<evidence type="ECO:0000256" key="6">
    <source>
        <dbReference type="ARBA" id="ARBA00022827"/>
    </source>
</evidence>
<comment type="function">
    <text evidence="12">Flavin transferase that catalyzes the transfer of the FMN moiety of FAD and its covalent binding to the hydroxyl group of a threonine residue in a target flavoprotein.</text>
</comment>
<dbReference type="Proteomes" id="UP000199032">
    <property type="component" value="Unassembled WGS sequence"/>
</dbReference>
<feature type="binding site" evidence="11">
    <location>
        <position position="297"/>
    </location>
    <ligand>
        <name>Mg(2+)</name>
        <dbReference type="ChEBI" id="CHEBI:18420"/>
    </ligand>
</feature>
<feature type="binding site" evidence="11">
    <location>
        <position position="293"/>
    </location>
    <ligand>
        <name>Mg(2+)</name>
        <dbReference type="ChEBI" id="CHEBI:18420"/>
    </ligand>
</feature>
<evidence type="ECO:0000313" key="13">
    <source>
        <dbReference type="EMBL" id="CUS31330.1"/>
    </source>
</evidence>
<dbReference type="EMBL" id="CZQA01000001">
    <property type="protein sequence ID" value="CUS31330.1"/>
    <property type="molecule type" value="Genomic_DNA"/>
</dbReference>
<evidence type="ECO:0000256" key="7">
    <source>
        <dbReference type="ARBA" id="ARBA00022842"/>
    </source>
</evidence>
<keyword evidence="5 10" id="KW-0479">Metal-binding</keyword>
<dbReference type="InterPro" id="IPR024932">
    <property type="entry name" value="ApbE"/>
</dbReference>
<dbReference type="EC" id="2.7.1.180" evidence="1 10"/>
<dbReference type="Pfam" id="PF02424">
    <property type="entry name" value="ApbE"/>
    <property type="match status" value="1"/>
</dbReference>
<keyword evidence="12" id="KW-0997">Cell inner membrane</keyword>
<dbReference type="GO" id="GO:0016740">
    <property type="term" value="F:transferase activity"/>
    <property type="evidence" value="ECO:0007669"/>
    <property type="project" value="UniProtKB-UniRule"/>
</dbReference>
<reference evidence="13 14" key="1">
    <citation type="submission" date="2015-10" db="EMBL/GenBank/DDBJ databases">
        <authorList>
            <person name="Gilbert D.G."/>
        </authorList>
    </citation>
    <scope>NUCLEOTIDE SEQUENCE [LARGE SCALE GENOMIC DNA]</scope>
    <source>
        <strain evidence="13">COMA1</strain>
    </source>
</reference>
<accession>A0A0S4L879</accession>
<evidence type="ECO:0000256" key="8">
    <source>
        <dbReference type="ARBA" id="ARBA00031306"/>
    </source>
</evidence>
<keyword evidence="4 10" id="KW-0808">Transferase</keyword>
<dbReference type="STRING" id="1742972.COMA1_10057"/>
<organism evidence="13 14">
    <name type="scientific">Candidatus Nitrospira nitrosa</name>
    <dbReference type="NCBI Taxonomy" id="1742972"/>
    <lineage>
        <taxon>Bacteria</taxon>
        <taxon>Pseudomonadati</taxon>
        <taxon>Nitrospirota</taxon>
        <taxon>Nitrospiria</taxon>
        <taxon>Nitrospirales</taxon>
        <taxon>Nitrospiraceae</taxon>
        <taxon>Nitrospira</taxon>
    </lineage>
</organism>
<gene>
    <name evidence="13" type="ORF">COMA1_10057</name>
</gene>
<evidence type="ECO:0000256" key="5">
    <source>
        <dbReference type="ARBA" id="ARBA00022723"/>
    </source>
</evidence>
<dbReference type="PANTHER" id="PTHR30040">
    <property type="entry name" value="THIAMINE BIOSYNTHESIS LIPOPROTEIN APBE"/>
    <property type="match status" value="1"/>
</dbReference>
<keyword evidence="7 10" id="KW-0460">Magnesium</keyword>
<comment type="catalytic activity">
    <reaction evidence="9 10 12">
        <text>L-threonyl-[protein] + FAD = FMN-L-threonyl-[protein] + AMP + H(+)</text>
        <dbReference type="Rhea" id="RHEA:36847"/>
        <dbReference type="Rhea" id="RHEA-COMP:11060"/>
        <dbReference type="Rhea" id="RHEA-COMP:11061"/>
        <dbReference type="ChEBI" id="CHEBI:15378"/>
        <dbReference type="ChEBI" id="CHEBI:30013"/>
        <dbReference type="ChEBI" id="CHEBI:57692"/>
        <dbReference type="ChEBI" id="CHEBI:74257"/>
        <dbReference type="ChEBI" id="CHEBI:456215"/>
        <dbReference type="EC" id="2.7.1.180"/>
    </reaction>
</comment>
<comment type="similarity">
    <text evidence="10 12">Belongs to the ApbE family.</text>
</comment>
<dbReference type="Gene3D" id="3.10.520.10">
    <property type="entry name" value="ApbE-like domains"/>
    <property type="match status" value="1"/>
</dbReference>
<keyword evidence="3 10" id="KW-0285">Flavoprotein</keyword>
<keyword evidence="12 13" id="KW-0449">Lipoprotein</keyword>
<dbReference type="PANTHER" id="PTHR30040:SF2">
    <property type="entry name" value="FAD:PROTEIN FMN TRANSFERASE"/>
    <property type="match status" value="1"/>
</dbReference>
<evidence type="ECO:0000256" key="11">
    <source>
        <dbReference type="PIRSR" id="PIRSR006268-2"/>
    </source>
</evidence>
<dbReference type="GO" id="GO:0005886">
    <property type="term" value="C:plasma membrane"/>
    <property type="evidence" value="ECO:0007669"/>
    <property type="project" value="UniProtKB-SubCell"/>
</dbReference>
<dbReference type="RefSeq" id="WP_218055263.1">
    <property type="nucleotide sequence ID" value="NZ_CZQA01000001.1"/>
</dbReference>
<sequence>MKISQSPISLLAIYVLVLIMLGGCAQLAPSSAAVIAKRAQMHMGTLVTVTAVAFDTQVGDRAVQAAFDEIKRLEQLLSTWRSDSELSQVNAEAGRRPVNVSRETFEVVGRSLDISRLTHGGFNIALGPAIEAWSVTERQQIPDDYTLEQLKPLVDWTSIQLDQKAQTIYLPRKGMRLDVGGVGKGYAADRAVEVMKRAGAKGGVVALSGDIKAFGVLPERTGFPVGIRHPRDEGALIGIIDLQDESISTAGDYERFFERDGIRYHHILDPYTLQPARECQSVTVIAKEGVMADGLDTGIFVLGPKNGMALVEQLPDVEVIIVDANGTLLVSSGLRDRLGAP</sequence>
<evidence type="ECO:0000256" key="4">
    <source>
        <dbReference type="ARBA" id="ARBA00022679"/>
    </source>
</evidence>
<evidence type="ECO:0000256" key="3">
    <source>
        <dbReference type="ARBA" id="ARBA00022630"/>
    </source>
</evidence>
<comment type="cofactor">
    <cofactor evidence="11">
        <name>Mg(2+)</name>
        <dbReference type="ChEBI" id="CHEBI:18420"/>
    </cofactor>
    <cofactor evidence="11">
        <name>Mn(2+)</name>
        <dbReference type="ChEBI" id="CHEBI:29035"/>
    </cofactor>
    <text evidence="11">Magnesium. Can also use manganese.</text>
</comment>
<dbReference type="GO" id="GO:0046872">
    <property type="term" value="F:metal ion binding"/>
    <property type="evidence" value="ECO:0007669"/>
    <property type="project" value="UniProtKB-UniRule"/>
</dbReference>
<keyword evidence="12" id="KW-1003">Cell membrane</keyword>
<evidence type="ECO:0000313" key="14">
    <source>
        <dbReference type="Proteomes" id="UP000199032"/>
    </source>
</evidence>
<dbReference type="InterPro" id="IPR003374">
    <property type="entry name" value="ApbE-like_sf"/>
</dbReference>
<dbReference type="SUPFAM" id="SSF143631">
    <property type="entry name" value="ApbE-like"/>
    <property type="match status" value="1"/>
</dbReference>
<proteinExistence type="inferred from homology"/>
<dbReference type="PROSITE" id="PS51257">
    <property type="entry name" value="PROKAR_LIPOPROTEIN"/>
    <property type="match status" value="1"/>
</dbReference>
<protein>
    <recommendedName>
        <fullName evidence="2 10">FAD:protein FMN transferase</fullName>
        <ecNumber evidence="1 10">2.7.1.180</ecNumber>
    </recommendedName>
    <alternativeName>
        <fullName evidence="8 10">Flavin transferase</fullName>
    </alternativeName>
</protein>
<evidence type="ECO:0000256" key="9">
    <source>
        <dbReference type="ARBA" id="ARBA00048540"/>
    </source>
</evidence>
<comment type="subcellular location">
    <subcellularLocation>
        <location evidence="12">Cell inner membrane</location>
        <topology evidence="12">Lipid-anchor</topology>
        <orientation evidence="12">Periplasmic side</orientation>
    </subcellularLocation>
</comment>
<keyword evidence="6 10" id="KW-0274">FAD</keyword>
<evidence type="ECO:0000256" key="12">
    <source>
        <dbReference type="RuleBase" id="RU363002"/>
    </source>
</evidence>
<evidence type="ECO:0000256" key="1">
    <source>
        <dbReference type="ARBA" id="ARBA00011955"/>
    </source>
</evidence>
<dbReference type="PIRSF" id="PIRSF006268">
    <property type="entry name" value="ApbE"/>
    <property type="match status" value="1"/>
</dbReference>
<evidence type="ECO:0000256" key="10">
    <source>
        <dbReference type="PIRNR" id="PIRNR006268"/>
    </source>
</evidence>
<dbReference type="AlphaFoldDB" id="A0A0S4L879"/>
<keyword evidence="12" id="KW-0472">Membrane</keyword>
<feature type="binding site" evidence="11">
    <location>
        <position position="181"/>
    </location>
    <ligand>
        <name>Mg(2+)</name>
        <dbReference type="ChEBI" id="CHEBI:18420"/>
    </ligand>
</feature>
<evidence type="ECO:0000256" key="2">
    <source>
        <dbReference type="ARBA" id="ARBA00016337"/>
    </source>
</evidence>
<name>A0A0S4L879_9BACT</name>